<dbReference type="SUPFAM" id="SSF53098">
    <property type="entry name" value="Ribonuclease H-like"/>
    <property type="match status" value="1"/>
</dbReference>
<dbReference type="InterPro" id="IPR043502">
    <property type="entry name" value="DNA/RNA_pol_sf"/>
</dbReference>
<dbReference type="AlphaFoldDB" id="A0ABD1CBF1"/>
<dbReference type="EMBL" id="JBEHCU010014084">
    <property type="protein sequence ID" value="KAL1373681.1"/>
    <property type="molecule type" value="Genomic_DNA"/>
</dbReference>
<dbReference type="GO" id="GO:0042575">
    <property type="term" value="C:DNA polymerase complex"/>
    <property type="evidence" value="ECO:0007669"/>
    <property type="project" value="UniProtKB-ARBA"/>
</dbReference>
<organism evidence="1 2">
    <name type="scientific">Culex pipiens pipiens</name>
    <name type="common">Northern house mosquito</name>
    <dbReference type="NCBI Taxonomy" id="38569"/>
    <lineage>
        <taxon>Eukaryota</taxon>
        <taxon>Metazoa</taxon>
        <taxon>Ecdysozoa</taxon>
        <taxon>Arthropoda</taxon>
        <taxon>Hexapoda</taxon>
        <taxon>Insecta</taxon>
        <taxon>Pterygota</taxon>
        <taxon>Neoptera</taxon>
        <taxon>Endopterygota</taxon>
        <taxon>Diptera</taxon>
        <taxon>Nematocera</taxon>
        <taxon>Culicoidea</taxon>
        <taxon>Culicidae</taxon>
        <taxon>Culicinae</taxon>
        <taxon>Culicini</taxon>
        <taxon>Culex</taxon>
        <taxon>Culex</taxon>
    </lineage>
</organism>
<reference evidence="1 2" key="1">
    <citation type="submission" date="2024-05" db="EMBL/GenBank/DDBJ databases">
        <title>Culex pipiens pipiens assembly and annotation.</title>
        <authorList>
            <person name="Alout H."/>
            <person name="Durand T."/>
        </authorList>
    </citation>
    <scope>NUCLEOTIDE SEQUENCE [LARGE SCALE GENOMIC DNA]</scope>
    <source>
        <strain evidence="1">HA-2024</strain>
        <tissue evidence="1">Whole body</tissue>
    </source>
</reference>
<dbReference type="Proteomes" id="UP001562425">
    <property type="component" value="Unassembled WGS sequence"/>
</dbReference>
<sequence length="572" mass="64710">MLLVPSLPDCVILGMNFWEKFGVKAVCCSLEDSLQFEEPQGATKPLTREQRTRLEKTIASYPKAERGKLGRTQLYEHRIDVGNAPAKKQRHYPMSHYVLQEVNKEIDRMLELDVIEEAKFSPWNNPLVAVKKKTGQYRVCLDARHLNSIMVNEGFPIPQIASIMNNLSGSFASANIPLYKLDHPKLRDYLSRNVKNLGVLPQSTTLRSQVLPKVFDVAQQELRERVAAASSIVIAADEASDQQDRFILHIVFILPVTSGQQDKMEAVTADLVFLDKVNATTVSRAIIQTLTKFDVDFDKVVVVLTDNATYMTKAVTSLKVLLPNCIHLTCNAHILSLVGETFRRNFPAVDRMIACFKSIFVHCSSRKLRYREFIGRECGSEVPLPPVPVVTRWNSWFRAVAHHAKYVEHYKKFIEAELLVSAPTSALLELNDLFKTDSVRVDVVFIMMNSTKLMDLLTWFENRQFGSKGEKEKNKIYKKAFQDAAAKLNQYYTETSARFTQPGLSFMKAVRGFDPAQAKILSLDGLSDGIPECAEKLPEIEGELAAYKQCALEIEDGQTRRSKRKQPEKASK</sequence>
<dbReference type="InterPro" id="IPR050951">
    <property type="entry name" value="Retrovirus_Pol_polyprotein"/>
</dbReference>
<dbReference type="PANTHER" id="PTHR37984">
    <property type="entry name" value="PROTEIN CBG26694"/>
    <property type="match status" value="1"/>
</dbReference>
<dbReference type="GO" id="GO:0071897">
    <property type="term" value="P:DNA biosynthetic process"/>
    <property type="evidence" value="ECO:0007669"/>
    <property type="project" value="UniProtKB-ARBA"/>
</dbReference>
<name>A0ABD1CBF1_CULPP</name>
<evidence type="ECO:0008006" key="3">
    <source>
        <dbReference type="Google" id="ProtNLM"/>
    </source>
</evidence>
<dbReference type="SUPFAM" id="SSF56672">
    <property type="entry name" value="DNA/RNA polymerases"/>
    <property type="match status" value="1"/>
</dbReference>
<accession>A0ABD1CBF1</accession>
<gene>
    <name evidence="1" type="ORF">pipiens_018518</name>
</gene>
<proteinExistence type="predicted"/>
<evidence type="ECO:0000313" key="1">
    <source>
        <dbReference type="EMBL" id="KAL1373681.1"/>
    </source>
</evidence>
<comment type="caution">
    <text evidence="1">The sequence shown here is derived from an EMBL/GenBank/DDBJ whole genome shotgun (WGS) entry which is preliminary data.</text>
</comment>
<dbReference type="Gene3D" id="3.10.10.10">
    <property type="entry name" value="HIV Type 1 Reverse Transcriptase, subunit A, domain 1"/>
    <property type="match status" value="1"/>
</dbReference>
<keyword evidence="2" id="KW-1185">Reference proteome</keyword>
<evidence type="ECO:0000313" key="2">
    <source>
        <dbReference type="Proteomes" id="UP001562425"/>
    </source>
</evidence>
<dbReference type="PANTHER" id="PTHR37984:SF5">
    <property type="entry name" value="PROTEIN NYNRIN-LIKE"/>
    <property type="match status" value="1"/>
</dbReference>
<protein>
    <recommendedName>
        <fullName evidence="3">Transposase</fullName>
    </recommendedName>
</protein>
<dbReference type="InterPro" id="IPR012337">
    <property type="entry name" value="RNaseH-like_sf"/>
</dbReference>